<keyword evidence="8" id="KW-0449">Lipoprotein</keyword>
<evidence type="ECO:0000256" key="2">
    <source>
        <dbReference type="ARBA" id="ARBA00010142"/>
    </source>
</evidence>
<evidence type="ECO:0000256" key="7">
    <source>
        <dbReference type="ARBA" id="ARBA00023136"/>
    </source>
</evidence>
<dbReference type="InterPro" id="IPR005225">
    <property type="entry name" value="Small_GTP-bd"/>
</dbReference>
<evidence type="ECO:0000256" key="6">
    <source>
        <dbReference type="ARBA" id="ARBA00023134"/>
    </source>
</evidence>
<keyword evidence="7" id="KW-0472">Membrane</keyword>
<comment type="caution">
    <text evidence="10">The sequence shown here is derived from an EMBL/GenBank/DDBJ whole genome shotgun (WGS) entry which is preliminary data.</text>
</comment>
<dbReference type="GO" id="GO:0005886">
    <property type="term" value="C:plasma membrane"/>
    <property type="evidence" value="ECO:0007669"/>
    <property type="project" value="UniProtKB-SubCell"/>
</dbReference>
<evidence type="ECO:0000313" key="11">
    <source>
        <dbReference type="Proteomes" id="UP001431209"/>
    </source>
</evidence>
<dbReference type="AlphaFoldDB" id="A0AAW2ZJP3"/>
<dbReference type="PRINTS" id="PR00449">
    <property type="entry name" value="RASTRNSFRMNG"/>
</dbReference>
<proteinExistence type="inferred from homology"/>
<keyword evidence="5" id="KW-0547">Nucleotide-binding</keyword>
<dbReference type="GO" id="GO:0003924">
    <property type="term" value="F:GTPase activity"/>
    <property type="evidence" value="ECO:0007669"/>
    <property type="project" value="InterPro"/>
</dbReference>
<evidence type="ECO:0000256" key="4">
    <source>
        <dbReference type="ARBA" id="ARBA00022481"/>
    </source>
</evidence>
<evidence type="ECO:0000313" key="10">
    <source>
        <dbReference type="EMBL" id="KAL0489522.1"/>
    </source>
</evidence>
<comment type="similarity">
    <text evidence="2">Belongs to the small GTPase superfamily. Rho family.</text>
</comment>
<dbReference type="SUPFAM" id="SSF52540">
    <property type="entry name" value="P-loop containing nucleoside triphosphate hydrolases"/>
    <property type="match status" value="1"/>
</dbReference>
<keyword evidence="11" id="KW-1185">Reference proteome</keyword>
<dbReference type="Gene3D" id="3.40.50.300">
    <property type="entry name" value="P-loop containing nucleotide triphosphate hydrolases"/>
    <property type="match status" value="1"/>
</dbReference>
<evidence type="ECO:0000256" key="3">
    <source>
        <dbReference type="ARBA" id="ARBA00022475"/>
    </source>
</evidence>
<dbReference type="GO" id="GO:0005525">
    <property type="term" value="F:GTP binding"/>
    <property type="evidence" value="ECO:0007669"/>
    <property type="project" value="UniProtKB-KW"/>
</dbReference>
<dbReference type="PROSITE" id="PS51419">
    <property type="entry name" value="RAB"/>
    <property type="match status" value="1"/>
</dbReference>
<dbReference type="NCBIfam" id="TIGR00231">
    <property type="entry name" value="small_GTP"/>
    <property type="match status" value="1"/>
</dbReference>
<dbReference type="InterPro" id="IPR001806">
    <property type="entry name" value="Small_GTPase"/>
</dbReference>
<dbReference type="GO" id="GO:0007264">
    <property type="term" value="P:small GTPase-mediated signal transduction"/>
    <property type="evidence" value="ECO:0007669"/>
    <property type="project" value="InterPro"/>
</dbReference>
<gene>
    <name evidence="10" type="ORF">AKO1_010443</name>
</gene>
<evidence type="ECO:0000256" key="1">
    <source>
        <dbReference type="ARBA" id="ARBA00004342"/>
    </source>
</evidence>
<dbReference type="FunFam" id="3.40.50.300:FF:000983">
    <property type="entry name" value="Rho family GTPase"/>
    <property type="match status" value="1"/>
</dbReference>
<dbReference type="SMART" id="SM00175">
    <property type="entry name" value="RAB"/>
    <property type="match status" value="1"/>
</dbReference>
<dbReference type="EMBL" id="JAOPGA020001564">
    <property type="protein sequence ID" value="KAL0489522.1"/>
    <property type="molecule type" value="Genomic_DNA"/>
</dbReference>
<organism evidence="10 11">
    <name type="scientific">Acrasis kona</name>
    <dbReference type="NCBI Taxonomy" id="1008807"/>
    <lineage>
        <taxon>Eukaryota</taxon>
        <taxon>Discoba</taxon>
        <taxon>Heterolobosea</taxon>
        <taxon>Tetramitia</taxon>
        <taxon>Eutetramitia</taxon>
        <taxon>Acrasidae</taxon>
        <taxon>Acrasis</taxon>
    </lineage>
</organism>
<reference evidence="10 11" key="1">
    <citation type="submission" date="2024-03" db="EMBL/GenBank/DDBJ databases">
        <title>The Acrasis kona genome and developmental transcriptomes reveal deep origins of eukaryotic multicellular pathways.</title>
        <authorList>
            <person name="Sheikh S."/>
            <person name="Fu C.-J."/>
            <person name="Brown M.W."/>
            <person name="Baldauf S.L."/>
        </authorList>
    </citation>
    <scope>NUCLEOTIDE SEQUENCE [LARGE SCALE GENOMIC DNA]</scope>
    <source>
        <strain evidence="10 11">ATCC MYA-3509</strain>
    </source>
</reference>
<dbReference type="InterPro" id="IPR003578">
    <property type="entry name" value="Small_GTPase_Rho"/>
</dbReference>
<name>A0AAW2ZJP3_9EUKA</name>
<keyword evidence="4" id="KW-0488">Methylation</keyword>
<evidence type="ECO:0000256" key="9">
    <source>
        <dbReference type="ARBA" id="ARBA00023289"/>
    </source>
</evidence>
<evidence type="ECO:0000256" key="8">
    <source>
        <dbReference type="ARBA" id="ARBA00023288"/>
    </source>
</evidence>
<sequence length="201" mass="22922">MAMTFRGHMCKIVAIGDGAVGKTCFLMVYVQNSFPKEYVPTVFENHETYVRSNSGEQVRLSLWDTAGQEEYDNLRHLSYPNTNVFIIMFSAVNKSSLANVETKWIGEIREKCPGNKPIILVATKTDLRDNRDEWVRNNIQEKDVVTTDEGEKMARSIRAYDYIETSSYLQTNISKVVEKALEAHFKGLLPPEKQEGCCNII</sequence>
<keyword evidence="9" id="KW-0636">Prenylation</keyword>
<dbReference type="PROSITE" id="PS51420">
    <property type="entry name" value="RHO"/>
    <property type="match status" value="1"/>
</dbReference>
<comment type="subcellular location">
    <subcellularLocation>
        <location evidence="1">Cell membrane</location>
        <topology evidence="1">Lipid-anchor</topology>
        <orientation evidence="1">Cytoplasmic side</orientation>
    </subcellularLocation>
</comment>
<dbReference type="SMART" id="SM00176">
    <property type="entry name" value="RAN"/>
    <property type="match status" value="1"/>
</dbReference>
<dbReference type="Pfam" id="PF00071">
    <property type="entry name" value="Ras"/>
    <property type="match status" value="1"/>
</dbReference>
<dbReference type="InterPro" id="IPR027417">
    <property type="entry name" value="P-loop_NTPase"/>
</dbReference>
<evidence type="ECO:0000256" key="5">
    <source>
        <dbReference type="ARBA" id="ARBA00022741"/>
    </source>
</evidence>
<dbReference type="PANTHER" id="PTHR24072">
    <property type="entry name" value="RHO FAMILY GTPASE"/>
    <property type="match status" value="1"/>
</dbReference>
<keyword evidence="3" id="KW-1003">Cell membrane</keyword>
<dbReference type="SMART" id="SM00174">
    <property type="entry name" value="RHO"/>
    <property type="match status" value="1"/>
</dbReference>
<dbReference type="Proteomes" id="UP001431209">
    <property type="component" value="Unassembled WGS sequence"/>
</dbReference>
<dbReference type="CDD" id="cd00157">
    <property type="entry name" value="Rho"/>
    <property type="match status" value="1"/>
</dbReference>
<dbReference type="SMART" id="SM00173">
    <property type="entry name" value="RAS"/>
    <property type="match status" value="1"/>
</dbReference>
<keyword evidence="6" id="KW-0342">GTP-binding</keyword>
<accession>A0AAW2ZJP3</accession>
<protein>
    <submittedName>
        <fullName evidence="10">Ras-related protein Rac</fullName>
    </submittedName>
</protein>
<dbReference type="PROSITE" id="PS51421">
    <property type="entry name" value="RAS"/>
    <property type="match status" value="1"/>
</dbReference>